<comment type="caution">
    <text evidence="1">The sequence shown here is derived from an EMBL/GenBank/DDBJ whole genome shotgun (WGS) entry which is preliminary data.</text>
</comment>
<keyword evidence="2" id="KW-1185">Reference proteome</keyword>
<organism evidence="1 2">
    <name type="scientific">Pseudoxanthomonas taiwanensis</name>
    <dbReference type="NCBI Taxonomy" id="176598"/>
    <lineage>
        <taxon>Bacteria</taxon>
        <taxon>Pseudomonadati</taxon>
        <taxon>Pseudomonadota</taxon>
        <taxon>Gammaproteobacteria</taxon>
        <taxon>Lysobacterales</taxon>
        <taxon>Lysobacteraceae</taxon>
        <taxon>Pseudoxanthomonas</taxon>
    </lineage>
</organism>
<sequence>MVLRGRSYRDYRHPQRFDRAERRLVAAIGRDAYRRLTAGGTIVLERQGPDQAYACVASRYRAR</sequence>
<protein>
    <submittedName>
        <fullName evidence="1">Uncharacterized protein</fullName>
    </submittedName>
</protein>
<dbReference type="EMBL" id="PDWK01000004">
    <property type="protein sequence ID" value="KAF1690606.1"/>
    <property type="molecule type" value="Genomic_DNA"/>
</dbReference>
<evidence type="ECO:0000313" key="2">
    <source>
        <dbReference type="Proteomes" id="UP000717981"/>
    </source>
</evidence>
<proteinExistence type="predicted"/>
<gene>
    <name evidence="1" type="ORF">CR938_01755</name>
</gene>
<dbReference type="RefSeq" id="WP_162123358.1">
    <property type="nucleotide sequence ID" value="NZ_PDWK01000004.1"/>
</dbReference>
<accession>A0A921P2Z9</accession>
<reference evidence="1" key="1">
    <citation type="submission" date="2017-10" db="EMBL/GenBank/DDBJ databases">
        <title>Whole genome sequencing of members of genus Pseudoxanthomonas.</title>
        <authorList>
            <person name="Kumar S."/>
            <person name="Bansal K."/>
            <person name="Kaur A."/>
            <person name="Patil P."/>
            <person name="Sharma S."/>
            <person name="Patil P.B."/>
        </authorList>
    </citation>
    <scope>NUCLEOTIDE SEQUENCE</scope>
    <source>
        <strain evidence="1">DSM 22914</strain>
    </source>
</reference>
<dbReference type="Proteomes" id="UP000717981">
    <property type="component" value="Unassembled WGS sequence"/>
</dbReference>
<dbReference type="AlphaFoldDB" id="A0A921P2Z9"/>
<name>A0A921P2Z9_9GAMM</name>
<evidence type="ECO:0000313" key="1">
    <source>
        <dbReference type="EMBL" id="KAF1690606.1"/>
    </source>
</evidence>